<evidence type="ECO:0000313" key="4">
    <source>
        <dbReference type="EMBL" id="ESZ90786.1"/>
    </source>
</evidence>
<dbReference type="SUPFAM" id="SSF53474">
    <property type="entry name" value="alpha/beta-Hydrolases"/>
    <property type="match status" value="1"/>
</dbReference>
<comment type="caution">
    <text evidence="4">The sequence shown here is derived from an EMBL/GenBank/DDBJ whole genome shotgun (WGS) entry which is preliminary data.</text>
</comment>
<gene>
    <name evidence="4" type="ORF">SBOR_8834</name>
</gene>
<reference evidence="4 5" key="1">
    <citation type="journal article" date="2014" name="Genome Announc.">
        <title>Draft genome sequence of Sclerotinia borealis, a psychrophilic plant pathogenic fungus.</title>
        <authorList>
            <person name="Mardanov A.V."/>
            <person name="Beletsky A.V."/>
            <person name="Kadnikov V.V."/>
            <person name="Ignatov A.N."/>
            <person name="Ravin N.V."/>
        </authorList>
    </citation>
    <scope>NUCLEOTIDE SEQUENCE [LARGE SCALE GENOMIC DNA]</scope>
    <source>
        <strain evidence="5">F-4157</strain>
    </source>
</reference>
<dbReference type="AlphaFoldDB" id="W9C4H3"/>
<feature type="transmembrane region" description="Helical" evidence="2">
    <location>
        <begin position="204"/>
        <end position="222"/>
    </location>
</feature>
<accession>W9C4H3</accession>
<feature type="compositionally biased region" description="Polar residues" evidence="1">
    <location>
        <begin position="1"/>
        <end position="13"/>
    </location>
</feature>
<evidence type="ECO:0000256" key="1">
    <source>
        <dbReference type="SAM" id="MobiDB-lite"/>
    </source>
</evidence>
<proteinExistence type="predicted"/>
<evidence type="ECO:0000313" key="5">
    <source>
        <dbReference type="Proteomes" id="UP000019487"/>
    </source>
</evidence>
<feature type="region of interest" description="Disordered" evidence="1">
    <location>
        <begin position="1"/>
        <end position="46"/>
    </location>
</feature>
<feature type="region of interest" description="Disordered" evidence="1">
    <location>
        <begin position="64"/>
        <end position="83"/>
    </location>
</feature>
<keyword evidence="2" id="KW-1133">Transmembrane helix</keyword>
<dbReference type="PANTHER" id="PTHR42032">
    <property type="entry name" value="YALI0E30679P"/>
    <property type="match status" value="1"/>
</dbReference>
<keyword evidence="2" id="KW-0472">Membrane</keyword>
<dbReference type="HOGENOM" id="CLU_347211_0_0_1"/>
<keyword evidence="5" id="KW-1185">Reference proteome</keyword>
<dbReference type="STRING" id="1432307.W9C4H3"/>
<sequence>MVDETSNNRTSTIPPGDEPTATLNRRRSNRWSTDGIPSSGSRRRSSNFSEYSLNEFNKSLRNSTDDILFPKPSDMKEEHNHDSSHWDSAPLAFALLPAIGGLFFTNGSSVITDVMLLGFAAILLNWSVRVPWDWYHSAQSIRMKEEYNEEVAGDEASGDEGVLDSTIENHESFLDEKPIPQSPKTGRPQPAHEIATNELYIHEILALLSCFIFPIAGAYILHSIRSQLSRPSEGLVSNYNLTIFLLASELRPMAHLVRLLRARTLHLQRVVNSNPYDDSTGKTSEVTQDLVRRLEELETRALNVEPSTGSVPEPVMNGKQSAILTTEVRRTMQPDLDALNRAVRRYEKRATLQSFQTESRLLDLEARLNDAISLAAAAANNSQKRGASGIVFDLISSAVTLPLQAFGTIASLPFKTLLAVVNYTRSLLGGQIPMEKPKRNTSGRYAPHAKLESWNLTITITKTEPIDQLDYATCLNALHGITNTGRSPSPFETHVVKMTLSLVSESRVVTRAIGASEYRELRNAGKTPIPKPKLLPEGLDIEIPSRDCGRTIPCRLVYPSWRRTTEERRKTRAVGCLIHGGGWVLGDQHSADTLLQLYANAGDLAVISVGYRLAPEYPFPCGPNDCIDVGEYLVRNAAVAFGSSLRFIGGESAGAHLSLLVAFHLLRNQPDFKLSGLVLHCGIYDLTMLPQCRNFGRPHLMLDHNLMRKFVNAFLPCLTNEQKKNPLISPYYEDLEKFRGRLPSALFTCGTEDPLLDDSVAMATKWMMTGGEAVIKVYTGAPHAFIGLRDLLKEARDAQEDTKTWIRDCMAKL</sequence>
<feature type="domain" description="Alpha/beta hydrolase fold-3" evidence="3">
    <location>
        <begin position="578"/>
        <end position="786"/>
    </location>
</feature>
<dbReference type="InterPro" id="IPR013094">
    <property type="entry name" value="AB_hydrolase_3"/>
</dbReference>
<dbReference type="OrthoDB" id="5422510at2759"/>
<dbReference type="InterPro" id="IPR029058">
    <property type="entry name" value="AB_hydrolase_fold"/>
</dbReference>
<dbReference type="EMBL" id="AYSA01000576">
    <property type="protein sequence ID" value="ESZ90786.1"/>
    <property type="molecule type" value="Genomic_DNA"/>
</dbReference>
<keyword evidence="2" id="KW-0812">Transmembrane</keyword>
<name>W9C4H3_SCLBF</name>
<dbReference type="Gene3D" id="3.40.50.1820">
    <property type="entry name" value="alpha/beta hydrolase"/>
    <property type="match status" value="1"/>
</dbReference>
<protein>
    <recommendedName>
        <fullName evidence="3">Alpha/beta hydrolase fold-3 domain-containing protein</fullName>
    </recommendedName>
</protein>
<dbReference type="Pfam" id="PF07859">
    <property type="entry name" value="Abhydrolase_3"/>
    <property type="match status" value="1"/>
</dbReference>
<organism evidence="4 5">
    <name type="scientific">Sclerotinia borealis (strain F-4128)</name>
    <dbReference type="NCBI Taxonomy" id="1432307"/>
    <lineage>
        <taxon>Eukaryota</taxon>
        <taxon>Fungi</taxon>
        <taxon>Dikarya</taxon>
        <taxon>Ascomycota</taxon>
        <taxon>Pezizomycotina</taxon>
        <taxon>Leotiomycetes</taxon>
        <taxon>Helotiales</taxon>
        <taxon>Sclerotiniaceae</taxon>
        <taxon>Sclerotinia</taxon>
    </lineage>
</organism>
<dbReference type="PANTHER" id="PTHR42032:SF1">
    <property type="entry name" value="YALI0E30679P"/>
    <property type="match status" value="1"/>
</dbReference>
<evidence type="ECO:0000256" key="2">
    <source>
        <dbReference type="SAM" id="Phobius"/>
    </source>
</evidence>
<feature type="compositionally biased region" description="Basic and acidic residues" evidence="1">
    <location>
        <begin position="73"/>
        <end position="83"/>
    </location>
</feature>
<evidence type="ECO:0000259" key="3">
    <source>
        <dbReference type="Pfam" id="PF07859"/>
    </source>
</evidence>
<dbReference type="Proteomes" id="UP000019487">
    <property type="component" value="Unassembled WGS sequence"/>
</dbReference>
<dbReference type="GO" id="GO:0016787">
    <property type="term" value="F:hydrolase activity"/>
    <property type="evidence" value="ECO:0007669"/>
    <property type="project" value="InterPro"/>
</dbReference>